<feature type="chain" id="PRO_5020797382" evidence="1">
    <location>
        <begin position="25"/>
        <end position="269"/>
    </location>
</feature>
<evidence type="ECO:0000313" key="2">
    <source>
        <dbReference type="EMBL" id="TDR30298.1"/>
    </source>
</evidence>
<evidence type="ECO:0000313" key="3">
    <source>
        <dbReference type="Proteomes" id="UP000294480"/>
    </source>
</evidence>
<dbReference type="InterPro" id="IPR039555">
    <property type="entry name" value="TraF/TrbB"/>
</dbReference>
<keyword evidence="1" id="KW-0732">Signal</keyword>
<proteinExistence type="predicted"/>
<organism evidence="2 3">
    <name type="scientific">Hydromonas duriensis</name>
    <dbReference type="NCBI Taxonomy" id="1527608"/>
    <lineage>
        <taxon>Bacteria</taxon>
        <taxon>Pseudomonadati</taxon>
        <taxon>Pseudomonadota</taxon>
        <taxon>Betaproteobacteria</taxon>
        <taxon>Burkholderiales</taxon>
        <taxon>Burkholderiaceae</taxon>
        <taxon>Hydromonas</taxon>
    </lineage>
</organism>
<gene>
    <name evidence="2" type="ORF">DFR44_12322</name>
</gene>
<dbReference type="AlphaFoldDB" id="A0A4R6Y6Z2"/>
<evidence type="ECO:0000256" key="1">
    <source>
        <dbReference type="SAM" id="SignalP"/>
    </source>
</evidence>
<dbReference type="Gene3D" id="3.40.30.10">
    <property type="entry name" value="Glutaredoxin"/>
    <property type="match status" value="1"/>
</dbReference>
<reference evidence="2 3" key="1">
    <citation type="submission" date="2019-03" db="EMBL/GenBank/DDBJ databases">
        <title>Genomic Encyclopedia of Type Strains, Phase IV (KMG-IV): sequencing the most valuable type-strain genomes for metagenomic binning, comparative biology and taxonomic classification.</title>
        <authorList>
            <person name="Goeker M."/>
        </authorList>
    </citation>
    <scope>NUCLEOTIDE SEQUENCE [LARGE SCALE GENOMIC DNA]</scope>
    <source>
        <strain evidence="2 3">DSM 102852</strain>
    </source>
</reference>
<dbReference type="Proteomes" id="UP000294480">
    <property type="component" value="Unassembled WGS sequence"/>
</dbReference>
<protein>
    <submittedName>
        <fullName evidence="2">Conjugal transfer pilus assembly protein TraF</fullName>
    </submittedName>
</protein>
<dbReference type="SUPFAM" id="SSF52833">
    <property type="entry name" value="Thioredoxin-like"/>
    <property type="match status" value="1"/>
</dbReference>
<dbReference type="InterPro" id="IPR036249">
    <property type="entry name" value="Thioredoxin-like_sf"/>
</dbReference>
<sequence length="269" mass="30034">MLKKCILGAVLVCLSALTWVHAQANDADESSSTAWYDSRALSDSDRPYLFYPDANKPKKQANEAPQTGEQAVQAMEALQQSVKMARALALMNPTQDNLKDYIAKQEAMMDRAAKFTDVWRRTIWQNPELDYSQTHRPSDNLAIKAYDNDKDARTKEIMANIAQTQGLLFFIRGDCTYCHTFAPILKQFQDTYGLSVMVVTLDGGTIEGFEQETVPDNGISQALGVTVTPTLFLADTRNRRYLPIGSGVMSITELETRFIALLKEPGTSF</sequence>
<dbReference type="RefSeq" id="WP_162845227.1">
    <property type="nucleotide sequence ID" value="NZ_SNZE01000023.1"/>
</dbReference>
<dbReference type="EMBL" id="SNZE01000023">
    <property type="protein sequence ID" value="TDR30298.1"/>
    <property type="molecule type" value="Genomic_DNA"/>
</dbReference>
<accession>A0A4R6Y6Z2</accession>
<dbReference type="Pfam" id="PF13728">
    <property type="entry name" value="TraF"/>
    <property type="match status" value="1"/>
</dbReference>
<keyword evidence="3" id="KW-1185">Reference proteome</keyword>
<comment type="caution">
    <text evidence="2">The sequence shown here is derived from an EMBL/GenBank/DDBJ whole genome shotgun (WGS) entry which is preliminary data.</text>
</comment>
<name>A0A4R6Y6Z2_9BURK</name>
<feature type="signal peptide" evidence="1">
    <location>
        <begin position="1"/>
        <end position="24"/>
    </location>
</feature>